<comment type="caution">
    <text evidence="2">The sequence shown here is derived from an EMBL/GenBank/DDBJ whole genome shotgun (WGS) entry which is preliminary data.</text>
</comment>
<reference evidence="2 3" key="1">
    <citation type="submission" date="2012-11" db="EMBL/GenBank/DDBJ databases">
        <authorList>
            <person name="Weinstock G."/>
            <person name="Sodergren E."/>
            <person name="Lobos E.A."/>
            <person name="Fulton L."/>
            <person name="Fulton R."/>
            <person name="Courtney L."/>
            <person name="Fronick C."/>
            <person name="O'Laughlin M."/>
            <person name="Godfrey J."/>
            <person name="Wilson R.M."/>
            <person name="Miner T."/>
            <person name="Farmer C."/>
            <person name="Delehaunty K."/>
            <person name="Cordes M."/>
            <person name="Minx P."/>
            <person name="Tomlinson C."/>
            <person name="Chen J."/>
            <person name="Wollam A."/>
            <person name="Pepin K.H."/>
            <person name="Bhonagiri V."/>
            <person name="Zhang X."/>
            <person name="Suruliraj S."/>
            <person name="Antonio M."/>
            <person name="Secka O."/>
            <person name="Thomas J."/>
            <person name="Warren W."/>
            <person name="Mitreva M."/>
            <person name="Mardis E.R."/>
            <person name="Wilson R.K."/>
        </authorList>
    </citation>
    <scope>NUCLEOTIDE SEQUENCE [LARGE SCALE GENOMIC DNA]</scope>
    <source>
        <strain evidence="2 3">GAM120Ai</strain>
    </source>
</reference>
<keyword evidence="1" id="KW-0472">Membrane</keyword>
<dbReference type="EMBL" id="APDF01000060">
    <property type="protein sequence ID" value="EMG94430.1"/>
    <property type="molecule type" value="Genomic_DNA"/>
</dbReference>
<keyword evidence="1" id="KW-0812">Transmembrane</keyword>
<keyword evidence="1" id="KW-1133">Transmembrane helix</keyword>
<name>A0AAV3IDE7_HELPX</name>
<proteinExistence type="predicted"/>
<feature type="transmembrane region" description="Helical" evidence="1">
    <location>
        <begin position="12"/>
        <end position="36"/>
    </location>
</feature>
<dbReference type="AlphaFoldDB" id="A0AAV3IDE7"/>
<dbReference type="Proteomes" id="UP000012012">
    <property type="component" value="Unassembled WGS sequence"/>
</dbReference>
<organism evidence="2 3">
    <name type="scientific">Helicobacter pylori GAM120Ai</name>
    <dbReference type="NCBI Taxonomy" id="1159029"/>
    <lineage>
        <taxon>Bacteria</taxon>
        <taxon>Pseudomonadati</taxon>
        <taxon>Campylobacterota</taxon>
        <taxon>Epsilonproteobacteria</taxon>
        <taxon>Campylobacterales</taxon>
        <taxon>Helicobacteraceae</taxon>
        <taxon>Helicobacter</taxon>
    </lineage>
</organism>
<evidence type="ECO:0000313" key="2">
    <source>
        <dbReference type="EMBL" id="EMG94430.1"/>
    </source>
</evidence>
<evidence type="ECO:0000313" key="3">
    <source>
        <dbReference type="Proteomes" id="UP000012012"/>
    </source>
</evidence>
<gene>
    <name evidence="2" type="ORF">HMPREF1401_01346</name>
</gene>
<sequence>MQLLYYSFFHSKMLVVLTTGALELALVLKISIKIFFVNNWLDFAL</sequence>
<accession>A0AAV3IDE7</accession>
<protein>
    <submittedName>
        <fullName evidence="2">Uncharacterized protein</fullName>
    </submittedName>
</protein>
<evidence type="ECO:0000256" key="1">
    <source>
        <dbReference type="SAM" id="Phobius"/>
    </source>
</evidence>